<dbReference type="InterPro" id="IPR019410">
    <property type="entry name" value="Methyltransf_16"/>
</dbReference>
<organism evidence="1 2">
    <name type="scientific">Piptocephalis cylindrospora</name>
    <dbReference type="NCBI Taxonomy" id="1907219"/>
    <lineage>
        <taxon>Eukaryota</taxon>
        <taxon>Fungi</taxon>
        <taxon>Fungi incertae sedis</taxon>
        <taxon>Zoopagomycota</taxon>
        <taxon>Zoopagomycotina</taxon>
        <taxon>Zoopagomycetes</taxon>
        <taxon>Zoopagales</taxon>
        <taxon>Piptocephalidaceae</taxon>
        <taxon>Piptocephalis</taxon>
    </lineage>
</organism>
<keyword evidence="1" id="KW-0489">Methyltransferase</keyword>
<protein>
    <submittedName>
        <fullName evidence="1">Putative methyltransferase-domain-containing protein</fullName>
    </submittedName>
</protein>
<keyword evidence="2" id="KW-1185">Reference proteome</keyword>
<accession>A0A4P9Y5G7</accession>
<dbReference type="SUPFAM" id="SSF53335">
    <property type="entry name" value="S-adenosyl-L-methionine-dependent methyltransferases"/>
    <property type="match status" value="1"/>
</dbReference>
<sequence length="227" mass="25122">MTILDDTKHLSYVEFPLPGAGATPLGLRQCNDTLDHGTTVWDSAKALAQHLHALPGGLRGMRCIELGAGCGLVGLTAGACGASQVHLTDLPSVVKSVLEPNLKRNLTNLKERNHGVDLSVDALDWLNAPCLPVPLEEEPDRPFDLIFAADCVYERSLLEPLVDLMTRLAGPRTVAYVAFERRDSMVCDRFVDLCRSKSWDARPIPKRQLKNLRLENDEVEIWKIRCS</sequence>
<evidence type="ECO:0000313" key="2">
    <source>
        <dbReference type="Proteomes" id="UP000267251"/>
    </source>
</evidence>
<proteinExistence type="predicted"/>
<gene>
    <name evidence="1" type="ORF">BJ684DRAFT_15680</name>
</gene>
<dbReference type="GO" id="GO:0008168">
    <property type="term" value="F:methyltransferase activity"/>
    <property type="evidence" value="ECO:0007669"/>
    <property type="project" value="UniProtKB-KW"/>
</dbReference>
<dbReference type="AlphaFoldDB" id="A0A4P9Y5G7"/>
<dbReference type="Proteomes" id="UP000267251">
    <property type="component" value="Unassembled WGS sequence"/>
</dbReference>
<dbReference type="CDD" id="cd02440">
    <property type="entry name" value="AdoMet_MTases"/>
    <property type="match status" value="1"/>
</dbReference>
<dbReference type="PANTHER" id="PTHR14614:SF98">
    <property type="entry name" value="S-ADENOSYL-L-METHIONINE-DEPENDENT METHYLTRANSFERASES SUPERFAMILY PROTEIN"/>
    <property type="match status" value="1"/>
</dbReference>
<dbReference type="EMBL" id="KZ987911">
    <property type="protein sequence ID" value="RKP13962.1"/>
    <property type="molecule type" value="Genomic_DNA"/>
</dbReference>
<dbReference type="Pfam" id="PF10294">
    <property type="entry name" value="Methyltransf_16"/>
    <property type="match status" value="1"/>
</dbReference>
<evidence type="ECO:0000313" key="1">
    <source>
        <dbReference type="EMBL" id="RKP13962.1"/>
    </source>
</evidence>
<dbReference type="InterPro" id="IPR029063">
    <property type="entry name" value="SAM-dependent_MTases_sf"/>
</dbReference>
<dbReference type="GO" id="GO:0032259">
    <property type="term" value="P:methylation"/>
    <property type="evidence" value="ECO:0007669"/>
    <property type="project" value="UniProtKB-KW"/>
</dbReference>
<keyword evidence="1" id="KW-0808">Transferase</keyword>
<dbReference type="PANTHER" id="PTHR14614">
    <property type="entry name" value="HEPATOCELLULAR CARCINOMA-ASSOCIATED ANTIGEN"/>
    <property type="match status" value="1"/>
</dbReference>
<dbReference type="OrthoDB" id="194386at2759"/>
<reference evidence="2" key="1">
    <citation type="journal article" date="2018" name="Nat. Microbiol.">
        <title>Leveraging single-cell genomics to expand the fungal tree of life.</title>
        <authorList>
            <person name="Ahrendt S.R."/>
            <person name="Quandt C.A."/>
            <person name="Ciobanu D."/>
            <person name="Clum A."/>
            <person name="Salamov A."/>
            <person name="Andreopoulos B."/>
            <person name="Cheng J.F."/>
            <person name="Woyke T."/>
            <person name="Pelin A."/>
            <person name="Henrissat B."/>
            <person name="Reynolds N.K."/>
            <person name="Benny G.L."/>
            <person name="Smith M.E."/>
            <person name="James T.Y."/>
            <person name="Grigoriev I.V."/>
        </authorList>
    </citation>
    <scope>NUCLEOTIDE SEQUENCE [LARGE SCALE GENOMIC DNA]</scope>
</reference>
<name>A0A4P9Y5G7_9FUNG</name>
<dbReference type="Gene3D" id="3.40.50.150">
    <property type="entry name" value="Vaccinia Virus protein VP39"/>
    <property type="match status" value="1"/>
</dbReference>